<dbReference type="RefSeq" id="WP_166718867.1">
    <property type="nucleotide sequence ID" value="NZ_VWXC01000001.1"/>
</dbReference>
<comment type="caution">
    <text evidence="1">The sequence shown here is derived from an EMBL/GenBank/DDBJ whole genome shotgun (WGS) entry which is preliminary data.</text>
</comment>
<sequence>MTHIEFIEDHLIKELSKLGFDSTACHIGAREGVSYFRRASQSSRKGKIFDDCLFHAKLFAKKHASTKK</sequence>
<evidence type="ECO:0000313" key="2">
    <source>
        <dbReference type="Proteomes" id="UP001515780"/>
    </source>
</evidence>
<name>A0ABX0RNI7_9GAMM</name>
<proteinExistence type="predicted"/>
<keyword evidence="2" id="KW-1185">Reference proteome</keyword>
<gene>
    <name evidence="1" type="ORF">F3J37_01205</name>
</gene>
<protein>
    <submittedName>
        <fullName evidence="1">Uncharacterized protein</fullName>
    </submittedName>
</protein>
<dbReference type="EMBL" id="VWXC01000001">
    <property type="protein sequence ID" value="NIG17294.1"/>
    <property type="molecule type" value="Genomic_DNA"/>
</dbReference>
<organism evidence="1 2">
    <name type="scientific">Candidatus Pantoea communis</name>
    <dbReference type="NCBI Taxonomy" id="2608354"/>
    <lineage>
        <taxon>Bacteria</taxon>
        <taxon>Pseudomonadati</taxon>
        <taxon>Pseudomonadota</taxon>
        <taxon>Gammaproteobacteria</taxon>
        <taxon>Enterobacterales</taxon>
        <taxon>Erwiniaceae</taxon>
        <taxon>Pantoea</taxon>
    </lineage>
</organism>
<accession>A0ABX0RNI7</accession>
<dbReference type="Proteomes" id="UP001515780">
    <property type="component" value="Unassembled WGS sequence"/>
</dbReference>
<reference evidence="1 2" key="1">
    <citation type="journal article" date="2019" name="bioRxiv">
        <title>Bacteria contribute to plant secondary compound degradation in a generalist herbivore system.</title>
        <authorList>
            <person name="Francoeur C.B."/>
            <person name="Khadempour L."/>
            <person name="Moreira-Soto R.D."/>
            <person name="Gotting K."/>
            <person name="Book A.J."/>
            <person name="Pinto-Tomas A.A."/>
            <person name="Keefover-Ring K."/>
            <person name="Currie C.R."/>
        </authorList>
    </citation>
    <scope>NUCLEOTIDE SEQUENCE [LARGE SCALE GENOMIC DNA]</scope>
    <source>
        <strain evidence="1">Al-1710</strain>
    </source>
</reference>
<evidence type="ECO:0000313" key="1">
    <source>
        <dbReference type="EMBL" id="NIG17294.1"/>
    </source>
</evidence>